<accession>A0A1H9IP24</accession>
<dbReference type="EMBL" id="FOGF01000006">
    <property type="protein sequence ID" value="SEQ76257.1"/>
    <property type="molecule type" value="Genomic_DNA"/>
</dbReference>
<dbReference type="Proteomes" id="UP000198556">
    <property type="component" value="Unassembled WGS sequence"/>
</dbReference>
<dbReference type="AlphaFoldDB" id="A0A1H9IP24"/>
<evidence type="ECO:0000313" key="1">
    <source>
        <dbReference type="EMBL" id="SEQ76257.1"/>
    </source>
</evidence>
<dbReference type="STRING" id="137733.SAMN05421767_10644"/>
<gene>
    <name evidence="1" type="ORF">SAMN05421767_10644</name>
</gene>
<dbReference type="RefSeq" id="WP_089746092.1">
    <property type="nucleotide sequence ID" value="NZ_FOGF01000006.1"/>
</dbReference>
<organism evidence="1 2">
    <name type="scientific">Granulicatella balaenopterae</name>
    <dbReference type="NCBI Taxonomy" id="137733"/>
    <lineage>
        <taxon>Bacteria</taxon>
        <taxon>Bacillati</taxon>
        <taxon>Bacillota</taxon>
        <taxon>Bacilli</taxon>
        <taxon>Lactobacillales</taxon>
        <taxon>Carnobacteriaceae</taxon>
        <taxon>Granulicatella</taxon>
    </lineage>
</organism>
<protein>
    <recommendedName>
        <fullName evidence="3">Phage protein</fullName>
    </recommendedName>
</protein>
<keyword evidence="2" id="KW-1185">Reference proteome</keyword>
<evidence type="ECO:0000313" key="2">
    <source>
        <dbReference type="Proteomes" id="UP000198556"/>
    </source>
</evidence>
<sequence length="74" mass="9062">MNYREFYDEVVAWIEKNQTQAALYGFDSEEYFDWVYKSSAAICYKYPGNKLVKKQMMMLVYWIEEVYNEQMRGQ</sequence>
<dbReference type="OrthoDB" id="2305864at2"/>
<evidence type="ECO:0008006" key="3">
    <source>
        <dbReference type="Google" id="ProtNLM"/>
    </source>
</evidence>
<name>A0A1H9IP24_9LACT</name>
<proteinExistence type="predicted"/>
<reference evidence="1 2" key="1">
    <citation type="submission" date="2016-10" db="EMBL/GenBank/DDBJ databases">
        <authorList>
            <person name="de Groot N.N."/>
        </authorList>
    </citation>
    <scope>NUCLEOTIDE SEQUENCE [LARGE SCALE GENOMIC DNA]</scope>
    <source>
        <strain evidence="1 2">DSM 15827</strain>
    </source>
</reference>